<evidence type="ECO:0000313" key="1">
    <source>
        <dbReference type="EMBL" id="BBO67384.1"/>
    </source>
</evidence>
<keyword evidence="2" id="KW-1185">Reference proteome</keyword>
<dbReference type="AlphaFoldDB" id="A0A5K7YM03"/>
<sequence>MVKDNRARERQGDRTGDIKRAVSAYAQSEKVKSGLIWICQIADQVAAMEGPGRQQGVLLLQTLAHMVADESDLAGSVTNDRRWHEIGQKINMALVMINSGVPQETTFHLTQALTRVTRIGGQAAAVLKENNLF</sequence>
<gene>
    <name evidence="1" type="ORF">DSCA_13140</name>
</gene>
<accession>A0A5K7YM03</accession>
<dbReference type="EMBL" id="AP021874">
    <property type="protein sequence ID" value="BBO67384.1"/>
    <property type="molecule type" value="Genomic_DNA"/>
</dbReference>
<reference evidence="1 2" key="1">
    <citation type="submission" date="2019-11" db="EMBL/GenBank/DDBJ databases">
        <title>Comparative genomics of hydrocarbon-degrading Desulfosarcina strains.</title>
        <authorList>
            <person name="Watanabe M."/>
            <person name="Kojima H."/>
            <person name="Fukui M."/>
        </authorList>
    </citation>
    <scope>NUCLEOTIDE SEQUENCE [LARGE SCALE GENOMIC DNA]</scope>
    <source>
        <strain evidence="1 2">PL12</strain>
    </source>
</reference>
<dbReference type="KEGG" id="dalk:DSCA_13140"/>
<name>A0A5K7YM03_9BACT</name>
<protein>
    <submittedName>
        <fullName evidence="1">Uncharacterized protein</fullName>
    </submittedName>
</protein>
<proteinExistence type="predicted"/>
<dbReference type="Proteomes" id="UP000427906">
    <property type="component" value="Chromosome"/>
</dbReference>
<organism evidence="1 2">
    <name type="scientific">Desulfosarcina alkanivorans</name>
    <dbReference type="NCBI Taxonomy" id="571177"/>
    <lineage>
        <taxon>Bacteria</taxon>
        <taxon>Pseudomonadati</taxon>
        <taxon>Thermodesulfobacteriota</taxon>
        <taxon>Desulfobacteria</taxon>
        <taxon>Desulfobacterales</taxon>
        <taxon>Desulfosarcinaceae</taxon>
        <taxon>Desulfosarcina</taxon>
    </lineage>
</organism>
<evidence type="ECO:0000313" key="2">
    <source>
        <dbReference type="Proteomes" id="UP000427906"/>
    </source>
</evidence>